<keyword evidence="3" id="KW-1185">Reference proteome</keyword>
<dbReference type="Pfam" id="PF06114">
    <property type="entry name" value="Peptidase_M78"/>
    <property type="match status" value="1"/>
</dbReference>
<dbReference type="InterPro" id="IPR010359">
    <property type="entry name" value="IrrE_HExxH"/>
</dbReference>
<dbReference type="Proteomes" id="UP000199068">
    <property type="component" value="Unassembled WGS sequence"/>
</dbReference>
<dbReference type="RefSeq" id="WP_092724970.1">
    <property type="nucleotide sequence ID" value="NZ_FNGW01000003.1"/>
</dbReference>
<accession>A0A1G9MLD2</accession>
<sequence length="159" mass="18403">MKINYIRETLRRVTYCYDSSDPEELINAMGIKLNYLPNYTDINKLKGCYGMIKGEKVILIHPDLDDIGRREVCAHELGHAVLHPTTNALFLATYTYFRLGTLETEADTGASELLLSDEICYKYIGKEYNEIAYLEKVPVRYVELKMNNFKKRTSKVMKC</sequence>
<evidence type="ECO:0000313" key="3">
    <source>
        <dbReference type="Proteomes" id="UP000199068"/>
    </source>
</evidence>
<protein>
    <recommendedName>
        <fullName evidence="1">IrrE N-terminal-like domain-containing protein</fullName>
    </recommendedName>
</protein>
<evidence type="ECO:0000313" key="2">
    <source>
        <dbReference type="EMBL" id="SDL75080.1"/>
    </source>
</evidence>
<name>A0A1G9MLD2_9FIRM</name>
<dbReference type="EMBL" id="FNGW01000003">
    <property type="protein sequence ID" value="SDL75080.1"/>
    <property type="molecule type" value="Genomic_DNA"/>
</dbReference>
<organism evidence="2 3">
    <name type="scientific">Romboutsia lituseburensis DSM 797</name>
    <dbReference type="NCBI Taxonomy" id="1121325"/>
    <lineage>
        <taxon>Bacteria</taxon>
        <taxon>Bacillati</taxon>
        <taxon>Bacillota</taxon>
        <taxon>Clostridia</taxon>
        <taxon>Peptostreptococcales</taxon>
        <taxon>Peptostreptococcaceae</taxon>
        <taxon>Romboutsia</taxon>
    </lineage>
</organism>
<evidence type="ECO:0000259" key="1">
    <source>
        <dbReference type="Pfam" id="PF06114"/>
    </source>
</evidence>
<dbReference type="Gene3D" id="1.10.10.2910">
    <property type="match status" value="1"/>
</dbReference>
<reference evidence="2 3" key="1">
    <citation type="submission" date="2016-10" db="EMBL/GenBank/DDBJ databases">
        <authorList>
            <person name="de Groot N.N."/>
        </authorList>
    </citation>
    <scope>NUCLEOTIDE SEQUENCE [LARGE SCALE GENOMIC DNA]</scope>
    <source>
        <strain evidence="2 3">DSM 797</strain>
    </source>
</reference>
<dbReference type="STRING" id="1121325.SAMN04515677_103271"/>
<proteinExistence type="predicted"/>
<feature type="domain" description="IrrE N-terminal-like" evidence="1">
    <location>
        <begin position="53"/>
        <end position="130"/>
    </location>
</feature>
<dbReference type="AlphaFoldDB" id="A0A1G9MLD2"/>
<gene>
    <name evidence="2" type="ORF">SAMN04515677_103271</name>
</gene>